<dbReference type="InterPro" id="IPR001806">
    <property type="entry name" value="Small_GTPase"/>
</dbReference>
<dbReference type="Gene3D" id="3.40.50.300">
    <property type="entry name" value="P-loop containing nucleotide triphosphate hydrolases"/>
    <property type="match status" value="1"/>
</dbReference>
<dbReference type="SUPFAM" id="SSF52540">
    <property type="entry name" value="P-loop containing nucleoside triphosphate hydrolases"/>
    <property type="match status" value="1"/>
</dbReference>
<dbReference type="NCBIfam" id="TIGR00231">
    <property type="entry name" value="small_GTP"/>
    <property type="match status" value="1"/>
</dbReference>
<dbReference type="GO" id="GO:0005525">
    <property type="term" value="F:GTP binding"/>
    <property type="evidence" value="ECO:0007669"/>
    <property type="project" value="UniProtKB-KW"/>
</dbReference>
<evidence type="ECO:0000313" key="5">
    <source>
        <dbReference type="Proteomes" id="UP001318040"/>
    </source>
</evidence>
<dbReference type="InterPro" id="IPR027417">
    <property type="entry name" value="P-loop_NTPase"/>
</dbReference>
<keyword evidence="2" id="KW-0547">Nucleotide-binding</keyword>
<organism evidence="5 6">
    <name type="scientific">Petromyzon marinus</name>
    <name type="common">Sea lamprey</name>
    <dbReference type="NCBI Taxonomy" id="7757"/>
    <lineage>
        <taxon>Eukaryota</taxon>
        <taxon>Metazoa</taxon>
        <taxon>Chordata</taxon>
        <taxon>Craniata</taxon>
        <taxon>Vertebrata</taxon>
        <taxon>Cyclostomata</taxon>
        <taxon>Hyperoartia</taxon>
        <taxon>Petromyzontiformes</taxon>
        <taxon>Petromyzontidae</taxon>
        <taxon>Petromyzon</taxon>
    </lineage>
</organism>
<evidence type="ECO:0000256" key="1">
    <source>
        <dbReference type="ARBA" id="ARBA00008094"/>
    </source>
</evidence>
<evidence type="ECO:0000256" key="4">
    <source>
        <dbReference type="SAM" id="MobiDB-lite"/>
    </source>
</evidence>
<accession>A0AAJ7SZD8</accession>
<dbReference type="GO" id="GO:0032484">
    <property type="term" value="P:Ral protein signal transduction"/>
    <property type="evidence" value="ECO:0007669"/>
    <property type="project" value="TreeGrafter"/>
</dbReference>
<dbReference type="Proteomes" id="UP001318040">
    <property type="component" value="Chromosome 10"/>
</dbReference>
<proteinExistence type="inferred from homology"/>
<evidence type="ECO:0000313" key="6">
    <source>
        <dbReference type="RefSeq" id="XP_032807302.1"/>
    </source>
</evidence>
<dbReference type="Pfam" id="PF00071">
    <property type="entry name" value="Ras"/>
    <property type="match status" value="1"/>
</dbReference>
<evidence type="ECO:0000256" key="3">
    <source>
        <dbReference type="ARBA" id="ARBA00023134"/>
    </source>
</evidence>
<dbReference type="PROSITE" id="PS51421">
    <property type="entry name" value="RAS"/>
    <property type="match status" value="1"/>
</dbReference>
<feature type="region of interest" description="Disordered" evidence="4">
    <location>
        <begin position="187"/>
        <end position="207"/>
    </location>
</feature>
<dbReference type="InterPro" id="IPR005225">
    <property type="entry name" value="Small_GTP-bd"/>
</dbReference>
<dbReference type="AlphaFoldDB" id="A0AAJ7SZD8"/>
<keyword evidence="5" id="KW-1185">Reference proteome</keyword>
<dbReference type="InterPro" id="IPR042227">
    <property type="entry name" value="KBRS"/>
</dbReference>
<reference evidence="6" key="1">
    <citation type="submission" date="2025-08" db="UniProtKB">
        <authorList>
            <consortium name="RefSeq"/>
        </authorList>
    </citation>
    <scope>IDENTIFICATION</scope>
    <source>
        <tissue evidence="6">Sperm</tissue>
    </source>
</reference>
<dbReference type="GeneID" id="116940959"/>
<evidence type="ECO:0000256" key="2">
    <source>
        <dbReference type="ARBA" id="ARBA00022741"/>
    </source>
</evidence>
<dbReference type="PROSITE" id="PS51419">
    <property type="entry name" value="RAB"/>
    <property type="match status" value="1"/>
</dbReference>
<dbReference type="SMART" id="SM00175">
    <property type="entry name" value="RAB"/>
    <property type="match status" value="1"/>
</dbReference>
<dbReference type="GO" id="GO:0003924">
    <property type="term" value="F:GTPase activity"/>
    <property type="evidence" value="ECO:0007669"/>
    <property type="project" value="InterPro"/>
</dbReference>
<dbReference type="SMART" id="SM00173">
    <property type="entry name" value="RAS"/>
    <property type="match status" value="1"/>
</dbReference>
<gene>
    <name evidence="6" type="primary">LOC116940959</name>
</gene>
<dbReference type="RefSeq" id="XP_032807302.1">
    <property type="nucleotide sequence ID" value="XM_032951411.1"/>
</dbReference>
<name>A0AAJ7SZD8_PETMA</name>
<dbReference type="GO" id="GO:0043124">
    <property type="term" value="P:negative regulation of canonical NF-kappaB signal transduction"/>
    <property type="evidence" value="ECO:0007669"/>
    <property type="project" value="InterPro"/>
</dbReference>
<protein>
    <submittedName>
        <fullName evidence="6">NF-kappa-B inhibitor-interacting Ras-like protein 1 isoform X1</fullName>
    </submittedName>
</protein>
<dbReference type="GO" id="GO:0032794">
    <property type="term" value="F:GTPase activating protein binding"/>
    <property type="evidence" value="ECO:0007669"/>
    <property type="project" value="TreeGrafter"/>
</dbReference>
<comment type="similarity">
    <text evidence="1">Belongs to the small GTPase superfamily. Ras family. KappaB-Ras subfamily.</text>
</comment>
<sequence>MPFHFPSSPLSERSAAMGKGCRVVVCGQASVGKTAILEQVLYGSHVVGSQMHETQEDVFVAWVETERGVREQVRLYDTRGLRDSPSELPRHYLALADGFLLVYSVDNVQSFRKVEALKKEIDRARDKKEVTVVVLGNKSDLRANRAVRLDQAQQWARMEKVRLWEVSVTDRRTLLEPLVFLASKLTQPPSKPAFPLPRRSKGGTSEN</sequence>
<dbReference type="KEGG" id="pmrn:116940959"/>
<dbReference type="PANTHER" id="PTHR46152">
    <property type="entry name" value="NF-KAPPA-B INHIBITOR-INTERACTING RAS-LIKE PROTEIN"/>
    <property type="match status" value="1"/>
</dbReference>
<dbReference type="PANTHER" id="PTHR46152:SF3">
    <property type="entry name" value="NF-KAPPA-B INHIBITOR-INTERACTING RAS-LIKE PROTEIN"/>
    <property type="match status" value="1"/>
</dbReference>
<keyword evidence="3" id="KW-0342">GTP-binding</keyword>
<dbReference type="PRINTS" id="PR00449">
    <property type="entry name" value="RASTRNSFRMNG"/>
</dbReference>